<feature type="domain" description="N-acetyltransferase" evidence="4">
    <location>
        <begin position="12"/>
        <end position="167"/>
    </location>
</feature>
<sequence length="171" mass="19584">MKEHISTSIPEFSIRFASDNDTGLVLSFIKELAAYEKLEHEVEATEENLAKYLFGDNPKAEVIFGEYQNEPVGFALFFHNFSTFLGKPGIYLEDLFVKPDQRGNGYGKVMLTYLAYTAEKRNCGRLEWSVLDWNEPAIGFYEKLGAVPMDEWTVYRVTGLSLKNLANDFRK</sequence>
<dbReference type="PROSITE" id="PS51186">
    <property type="entry name" value="GNAT"/>
    <property type="match status" value="1"/>
</dbReference>
<comment type="similarity">
    <text evidence="1">Belongs to the acetyltransferase family.</text>
</comment>
<reference evidence="5 6" key="1">
    <citation type="submission" date="2020-02" db="EMBL/GenBank/DDBJ databases">
        <title>Balneolaceae bacterium YR4-1, complete genome.</title>
        <authorList>
            <person name="Li Y."/>
            <person name="Wu S."/>
        </authorList>
    </citation>
    <scope>NUCLEOTIDE SEQUENCE [LARGE SCALE GENOMIC DNA]</scope>
    <source>
        <strain evidence="5 6">YR4-1</strain>
    </source>
</reference>
<evidence type="ECO:0000256" key="2">
    <source>
        <dbReference type="ARBA" id="ARBA00022679"/>
    </source>
</evidence>
<dbReference type="InterPro" id="IPR000182">
    <property type="entry name" value="GNAT_dom"/>
</dbReference>
<keyword evidence="3" id="KW-0012">Acyltransferase</keyword>
<comment type="caution">
    <text evidence="5">The sequence shown here is derived from an EMBL/GenBank/DDBJ whole genome shotgun (WGS) entry which is preliminary data.</text>
</comment>
<evidence type="ECO:0000256" key="3">
    <source>
        <dbReference type="ARBA" id="ARBA00023315"/>
    </source>
</evidence>
<dbReference type="RefSeq" id="WP_165140763.1">
    <property type="nucleotide sequence ID" value="NZ_JAALLT010000002.1"/>
</dbReference>
<organism evidence="5 6">
    <name type="scientific">Halalkalibaculum roseum</name>
    <dbReference type="NCBI Taxonomy" id="2709311"/>
    <lineage>
        <taxon>Bacteria</taxon>
        <taxon>Pseudomonadati</taxon>
        <taxon>Balneolota</taxon>
        <taxon>Balneolia</taxon>
        <taxon>Balneolales</taxon>
        <taxon>Balneolaceae</taxon>
        <taxon>Halalkalibaculum</taxon>
    </lineage>
</organism>
<dbReference type="Gene3D" id="3.40.630.30">
    <property type="match status" value="1"/>
</dbReference>
<name>A0A6M1SWI9_9BACT</name>
<keyword evidence="2 5" id="KW-0808">Transferase</keyword>
<dbReference type="GO" id="GO:0008080">
    <property type="term" value="F:N-acetyltransferase activity"/>
    <property type="evidence" value="ECO:0007669"/>
    <property type="project" value="UniProtKB-ARBA"/>
</dbReference>
<evidence type="ECO:0000313" key="6">
    <source>
        <dbReference type="Proteomes" id="UP000473278"/>
    </source>
</evidence>
<gene>
    <name evidence="5" type="ORF">G3570_07270</name>
</gene>
<dbReference type="PANTHER" id="PTHR10545">
    <property type="entry name" value="DIAMINE N-ACETYLTRANSFERASE"/>
    <property type="match status" value="1"/>
</dbReference>
<keyword evidence="6" id="KW-1185">Reference proteome</keyword>
<dbReference type="FunFam" id="3.40.630.30:FF:000064">
    <property type="entry name" value="GNAT family acetyltransferase"/>
    <property type="match status" value="1"/>
</dbReference>
<dbReference type="AlphaFoldDB" id="A0A6M1SWI9"/>
<dbReference type="CDD" id="cd04301">
    <property type="entry name" value="NAT_SF"/>
    <property type="match status" value="1"/>
</dbReference>
<dbReference type="SUPFAM" id="SSF55729">
    <property type="entry name" value="Acyl-CoA N-acyltransferases (Nat)"/>
    <property type="match status" value="1"/>
</dbReference>
<dbReference type="Proteomes" id="UP000473278">
    <property type="component" value="Unassembled WGS sequence"/>
</dbReference>
<dbReference type="Pfam" id="PF00583">
    <property type="entry name" value="Acetyltransf_1"/>
    <property type="match status" value="1"/>
</dbReference>
<evidence type="ECO:0000313" key="5">
    <source>
        <dbReference type="EMBL" id="NGP76426.1"/>
    </source>
</evidence>
<proteinExistence type="inferred from homology"/>
<dbReference type="EMBL" id="JAALLT010000002">
    <property type="protein sequence ID" value="NGP76426.1"/>
    <property type="molecule type" value="Genomic_DNA"/>
</dbReference>
<dbReference type="PANTHER" id="PTHR10545:SF29">
    <property type="entry name" value="GH14572P-RELATED"/>
    <property type="match status" value="1"/>
</dbReference>
<dbReference type="InterPro" id="IPR016181">
    <property type="entry name" value="Acyl_CoA_acyltransferase"/>
</dbReference>
<evidence type="ECO:0000256" key="1">
    <source>
        <dbReference type="ARBA" id="ARBA00008694"/>
    </source>
</evidence>
<accession>A0A6M1SWI9</accession>
<evidence type="ECO:0000259" key="4">
    <source>
        <dbReference type="PROSITE" id="PS51186"/>
    </source>
</evidence>
<dbReference type="InterPro" id="IPR051016">
    <property type="entry name" value="Diverse_Substrate_AcTransf"/>
</dbReference>
<protein>
    <submittedName>
        <fullName evidence="5">GNAT family N-acetyltransferase</fullName>
    </submittedName>
</protein>